<dbReference type="InterPro" id="IPR004291">
    <property type="entry name" value="Transposase_IS66_central"/>
</dbReference>
<feature type="domain" description="Transposase IS66 C-terminal" evidence="2">
    <location>
        <begin position="124"/>
        <end position="160"/>
    </location>
</feature>
<evidence type="ECO:0000313" key="3">
    <source>
        <dbReference type="EMBL" id="PWK85713.1"/>
    </source>
</evidence>
<reference evidence="3 4" key="1">
    <citation type="submission" date="2018-05" db="EMBL/GenBank/DDBJ databases">
        <title>Genomic Encyclopedia of Type Strains, Phase IV (KMG-IV): sequencing the most valuable type-strain genomes for metagenomic binning, comparative biology and taxonomic classification.</title>
        <authorList>
            <person name="Goeker M."/>
        </authorList>
    </citation>
    <scope>NUCLEOTIDE SEQUENCE [LARGE SCALE GENOMIC DNA]</scope>
    <source>
        <strain evidence="3 4">DSM 14263</strain>
    </source>
</reference>
<dbReference type="EMBL" id="QGHC01000008">
    <property type="protein sequence ID" value="PWK85713.1"/>
    <property type="molecule type" value="Genomic_DNA"/>
</dbReference>
<keyword evidence="4" id="KW-1185">Reference proteome</keyword>
<protein>
    <submittedName>
        <fullName evidence="3">Transposase IS66-like protein</fullName>
    </submittedName>
</protein>
<dbReference type="InterPro" id="IPR052344">
    <property type="entry name" value="Transposase-related"/>
</dbReference>
<sequence>MFFHLTIHAGTGQPAPVSRTPCRSARAAAARLRERRKHLAPRLVAFKQWLDDLQPKALGNSGLRRAVDYTRRRWEALVRILDEGAWPIDNNPIENAIRPIAVGRKNWLFAGSESAGRRAAALMSLLATAKANGLEPHAWLTDVLTRLPTTKDRDIDSLLPLA</sequence>
<evidence type="ECO:0000259" key="1">
    <source>
        <dbReference type="Pfam" id="PF03050"/>
    </source>
</evidence>
<comment type="caution">
    <text evidence="3">The sequence shown here is derived from an EMBL/GenBank/DDBJ whole genome shotgun (WGS) entry which is preliminary data.</text>
</comment>
<dbReference type="Pfam" id="PF03050">
    <property type="entry name" value="DDE_Tnp_IS66"/>
    <property type="match status" value="1"/>
</dbReference>
<evidence type="ECO:0000313" key="4">
    <source>
        <dbReference type="Proteomes" id="UP000245812"/>
    </source>
</evidence>
<dbReference type="Pfam" id="PF13817">
    <property type="entry name" value="DDE_Tnp_IS66_C"/>
    <property type="match status" value="1"/>
</dbReference>
<proteinExistence type="predicted"/>
<feature type="domain" description="Transposase IS66 central" evidence="1">
    <location>
        <begin position="26"/>
        <end position="117"/>
    </location>
</feature>
<organism evidence="3 4">
    <name type="scientific">Fulvimonas soli</name>
    <dbReference type="NCBI Taxonomy" id="155197"/>
    <lineage>
        <taxon>Bacteria</taxon>
        <taxon>Pseudomonadati</taxon>
        <taxon>Pseudomonadota</taxon>
        <taxon>Gammaproteobacteria</taxon>
        <taxon>Lysobacterales</taxon>
        <taxon>Rhodanobacteraceae</taxon>
        <taxon>Fulvimonas</taxon>
    </lineage>
</organism>
<dbReference type="PANTHER" id="PTHR33678:SF1">
    <property type="entry name" value="BLL1576 PROTEIN"/>
    <property type="match status" value="1"/>
</dbReference>
<gene>
    <name evidence="3" type="ORF">C7456_1088</name>
</gene>
<dbReference type="PANTHER" id="PTHR33678">
    <property type="entry name" value="BLL1576 PROTEIN"/>
    <property type="match status" value="1"/>
</dbReference>
<dbReference type="AlphaFoldDB" id="A0A316HZU3"/>
<dbReference type="InterPro" id="IPR039552">
    <property type="entry name" value="IS66_C"/>
</dbReference>
<accession>A0A316HZU3</accession>
<evidence type="ECO:0000259" key="2">
    <source>
        <dbReference type="Pfam" id="PF13817"/>
    </source>
</evidence>
<dbReference type="Proteomes" id="UP000245812">
    <property type="component" value="Unassembled WGS sequence"/>
</dbReference>
<dbReference type="RefSeq" id="WP_281268519.1">
    <property type="nucleotide sequence ID" value="NZ_MSZV01000089.1"/>
</dbReference>
<name>A0A316HZU3_9GAMM</name>